<keyword evidence="1" id="KW-0862">Zinc</keyword>
<feature type="compositionally biased region" description="Low complexity" evidence="2">
    <location>
        <begin position="134"/>
        <end position="144"/>
    </location>
</feature>
<dbReference type="PROSITE" id="PS50157">
    <property type="entry name" value="ZINC_FINGER_C2H2_2"/>
    <property type="match status" value="1"/>
</dbReference>
<feature type="compositionally biased region" description="Low complexity" evidence="2">
    <location>
        <begin position="204"/>
        <end position="243"/>
    </location>
</feature>
<feature type="region of interest" description="Disordered" evidence="2">
    <location>
        <begin position="197"/>
        <end position="421"/>
    </location>
</feature>
<dbReference type="EMBL" id="KB469300">
    <property type="protein sequence ID" value="EPQ56348.1"/>
    <property type="molecule type" value="Genomic_DNA"/>
</dbReference>
<dbReference type="AlphaFoldDB" id="S7QAE4"/>
<gene>
    <name evidence="4" type="ORF">GLOTRDRAFT_128293</name>
</gene>
<dbReference type="Proteomes" id="UP000030669">
    <property type="component" value="Unassembled WGS sequence"/>
</dbReference>
<keyword evidence="1" id="KW-0863">Zinc-finger</keyword>
<evidence type="ECO:0000259" key="3">
    <source>
        <dbReference type="PROSITE" id="PS50157"/>
    </source>
</evidence>
<organism evidence="4 5">
    <name type="scientific">Gloeophyllum trabeum (strain ATCC 11539 / FP-39264 / Madison 617)</name>
    <name type="common">Brown rot fungus</name>
    <dbReference type="NCBI Taxonomy" id="670483"/>
    <lineage>
        <taxon>Eukaryota</taxon>
        <taxon>Fungi</taxon>
        <taxon>Dikarya</taxon>
        <taxon>Basidiomycota</taxon>
        <taxon>Agaricomycotina</taxon>
        <taxon>Agaricomycetes</taxon>
        <taxon>Gloeophyllales</taxon>
        <taxon>Gloeophyllaceae</taxon>
        <taxon>Gloeophyllum</taxon>
    </lineage>
</organism>
<feature type="compositionally biased region" description="Basic residues" evidence="2">
    <location>
        <begin position="512"/>
        <end position="524"/>
    </location>
</feature>
<keyword evidence="1" id="KW-0479">Metal-binding</keyword>
<keyword evidence="5" id="KW-1185">Reference proteome</keyword>
<dbReference type="GO" id="GO:0008270">
    <property type="term" value="F:zinc ion binding"/>
    <property type="evidence" value="ECO:0007669"/>
    <property type="project" value="UniProtKB-KW"/>
</dbReference>
<proteinExistence type="predicted"/>
<evidence type="ECO:0000313" key="5">
    <source>
        <dbReference type="Proteomes" id="UP000030669"/>
    </source>
</evidence>
<dbReference type="KEGG" id="gtr:GLOTRDRAFT_128293"/>
<feature type="compositionally biased region" description="Low complexity" evidence="2">
    <location>
        <begin position="116"/>
        <end position="125"/>
    </location>
</feature>
<name>S7QAE4_GLOTA</name>
<dbReference type="HOGENOM" id="CLU_519758_0_0_1"/>
<feature type="compositionally biased region" description="Basic residues" evidence="2">
    <location>
        <begin position="378"/>
        <end position="393"/>
    </location>
</feature>
<dbReference type="InterPro" id="IPR013087">
    <property type="entry name" value="Znf_C2H2_type"/>
</dbReference>
<evidence type="ECO:0000256" key="2">
    <source>
        <dbReference type="SAM" id="MobiDB-lite"/>
    </source>
</evidence>
<dbReference type="OMA" id="DESPNTH"/>
<dbReference type="OrthoDB" id="654211at2759"/>
<dbReference type="RefSeq" id="XP_007865100.1">
    <property type="nucleotide sequence ID" value="XM_007866909.1"/>
</dbReference>
<evidence type="ECO:0000313" key="4">
    <source>
        <dbReference type="EMBL" id="EPQ56348.1"/>
    </source>
</evidence>
<feature type="compositionally biased region" description="Basic and acidic residues" evidence="2">
    <location>
        <begin position="501"/>
        <end position="511"/>
    </location>
</feature>
<feature type="region of interest" description="Disordered" evidence="2">
    <location>
        <begin position="479"/>
        <end position="524"/>
    </location>
</feature>
<feature type="compositionally biased region" description="Basic and acidic residues" evidence="2">
    <location>
        <begin position="409"/>
        <end position="418"/>
    </location>
</feature>
<accession>S7QAE4</accession>
<evidence type="ECO:0000256" key="1">
    <source>
        <dbReference type="PROSITE-ProRule" id="PRU00042"/>
    </source>
</evidence>
<dbReference type="GeneID" id="19301705"/>
<feature type="domain" description="C2H2-type" evidence="3">
    <location>
        <begin position="407"/>
        <end position="442"/>
    </location>
</feature>
<feature type="region of interest" description="Disordered" evidence="2">
    <location>
        <begin position="116"/>
        <end position="160"/>
    </location>
</feature>
<protein>
    <recommendedName>
        <fullName evidence="3">C2H2-type domain-containing protein</fullName>
    </recommendedName>
</protein>
<sequence length="524" mass="58096">MHSDSPEYWFDFDAASSKTGGFSEIPTDSLSEEVVLNKQSNGFMKRRSHSISMLFAAESDDCGPESGPSFNTLNVQEEVFPIHYEDHVPYNTRRVMLDDLSPISCVSYAPTPEFTNSTLSSLNSTPATSEDDLALSSSPSLPEDAFMERPGFSGRSQGHEVDHFIEGGTDIHTRSFLDSPSCLSPVGLPSLSTAPELYPPMDYSRSPSPVDSSHSSRSRDSSPSPVSPSALSSSSPLSSPPTSVRDMSPSITEDEDDEPQQPQRPFRRAVLRPAPSTRVISPPSSPELRHSSRLVQQPPMTYNADAISDDEGQGPSHAFETSKRKREEDDYNDDSCTSGDDSDDDFSAFELPTRPVKRPRSAGRGSNTPHRDGEFKKGSRGGNRRGRGRKGHHTERAFSGRRGSGRYVCTRERGDGRQCGESCTRAADLVRHIFTVHDRGKVETLSEEDKAKLYEVTDPRERIWCEYCRKILSRVDARKRHEANPRACSEFPSPPEEDGEEKGKAGPEERKNGRRPKPRRAARR</sequence>
<reference evidence="4 5" key="1">
    <citation type="journal article" date="2012" name="Science">
        <title>The Paleozoic origin of enzymatic lignin decomposition reconstructed from 31 fungal genomes.</title>
        <authorList>
            <person name="Floudas D."/>
            <person name="Binder M."/>
            <person name="Riley R."/>
            <person name="Barry K."/>
            <person name="Blanchette R.A."/>
            <person name="Henrissat B."/>
            <person name="Martinez A.T."/>
            <person name="Otillar R."/>
            <person name="Spatafora J.W."/>
            <person name="Yadav J.S."/>
            <person name="Aerts A."/>
            <person name="Benoit I."/>
            <person name="Boyd A."/>
            <person name="Carlson A."/>
            <person name="Copeland A."/>
            <person name="Coutinho P.M."/>
            <person name="de Vries R.P."/>
            <person name="Ferreira P."/>
            <person name="Findley K."/>
            <person name="Foster B."/>
            <person name="Gaskell J."/>
            <person name="Glotzer D."/>
            <person name="Gorecki P."/>
            <person name="Heitman J."/>
            <person name="Hesse C."/>
            <person name="Hori C."/>
            <person name="Igarashi K."/>
            <person name="Jurgens J.A."/>
            <person name="Kallen N."/>
            <person name="Kersten P."/>
            <person name="Kohler A."/>
            <person name="Kuees U."/>
            <person name="Kumar T.K.A."/>
            <person name="Kuo A."/>
            <person name="LaButti K."/>
            <person name="Larrondo L.F."/>
            <person name="Lindquist E."/>
            <person name="Ling A."/>
            <person name="Lombard V."/>
            <person name="Lucas S."/>
            <person name="Lundell T."/>
            <person name="Martin R."/>
            <person name="McLaughlin D.J."/>
            <person name="Morgenstern I."/>
            <person name="Morin E."/>
            <person name="Murat C."/>
            <person name="Nagy L.G."/>
            <person name="Nolan M."/>
            <person name="Ohm R.A."/>
            <person name="Patyshakuliyeva A."/>
            <person name="Rokas A."/>
            <person name="Ruiz-Duenas F.J."/>
            <person name="Sabat G."/>
            <person name="Salamov A."/>
            <person name="Samejima M."/>
            <person name="Schmutz J."/>
            <person name="Slot J.C."/>
            <person name="St John F."/>
            <person name="Stenlid J."/>
            <person name="Sun H."/>
            <person name="Sun S."/>
            <person name="Syed K."/>
            <person name="Tsang A."/>
            <person name="Wiebenga A."/>
            <person name="Young D."/>
            <person name="Pisabarro A."/>
            <person name="Eastwood D.C."/>
            <person name="Martin F."/>
            <person name="Cullen D."/>
            <person name="Grigoriev I.V."/>
            <person name="Hibbett D.S."/>
        </authorList>
    </citation>
    <scope>NUCLEOTIDE SEQUENCE [LARGE SCALE GENOMIC DNA]</scope>
    <source>
        <strain evidence="4 5">ATCC 11539</strain>
    </source>
</reference>